<dbReference type="EMBL" id="MASI01000005">
    <property type="protein sequence ID" value="ODA66940.1"/>
    <property type="molecule type" value="Genomic_DNA"/>
</dbReference>
<feature type="compositionally biased region" description="Pro residues" evidence="3">
    <location>
        <begin position="377"/>
        <end position="387"/>
    </location>
</feature>
<evidence type="ECO:0000256" key="2">
    <source>
        <dbReference type="ARBA" id="ARBA00022679"/>
    </source>
</evidence>
<dbReference type="InterPro" id="IPR038375">
    <property type="entry name" value="NDUFAF7_sf"/>
</dbReference>
<keyword evidence="5" id="KW-1185">Reference proteome</keyword>
<reference evidence="4 5" key="1">
    <citation type="submission" date="2016-07" db="EMBL/GenBank/DDBJ databases">
        <title>Draft genome sequence of Methyloligella halotolerans C2T (VKM B-2706T=CCUG 61687T=DSM 25045T), a halotolerant polyhydroxybutyrate accumulating methylotroph.</title>
        <authorList>
            <person name="Vasilenko O.V."/>
            <person name="Doronina N.V."/>
            <person name="Poroshina M.N."/>
            <person name="Tarlachkov S.V."/>
            <person name="Trotsenko Y.A."/>
        </authorList>
    </citation>
    <scope>NUCLEOTIDE SEQUENCE [LARGE SCALE GENOMIC DNA]</scope>
    <source>
        <strain evidence="4 5">VKM B-2706</strain>
    </source>
</reference>
<dbReference type="InterPro" id="IPR003788">
    <property type="entry name" value="NDUFAF7"/>
</dbReference>
<dbReference type="Pfam" id="PF02636">
    <property type="entry name" value="Methyltransf_28"/>
    <property type="match status" value="1"/>
</dbReference>
<dbReference type="GO" id="GO:0035243">
    <property type="term" value="F:protein-arginine omega-N symmetric methyltransferase activity"/>
    <property type="evidence" value="ECO:0007669"/>
    <property type="project" value="TreeGrafter"/>
</dbReference>
<keyword evidence="2" id="KW-0808">Transferase</keyword>
<dbReference type="PANTHER" id="PTHR12049:SF7">
    <property type="entry name" value="PROTEIN ARGININE METHYLTRANSFERASE NDUFAF7, MITOCHONDRIAL"/>
    <property type="match status" value="1"/>
</dbReference>
<dbReference type="PANTHER" id="PTHR12049">
    <property type="entry name" value="PROTEIN ARGININE METHYLTRANSFERASE NDUFAF7, MITOCHONDRIAL"/>
    <property type="match status" value="1"/>
</dbReference>
<dbReference type="AlphaFoldDB" id="A0A1E2RXS0"/>
<feature type="region of interest" description="Disordered" evidence="3">
    <location>
        <begin position="366"/>
        <end position="387"/>
    </location>
</feature>
<evidence type="ECO:0000256" key="3">
    <source>
        <dbReference type="SAM" id="MobiDB-lite"/>
    </source>
</evidence>
<dbReference type="STRING" id="1177755.A7A08_02237"/>
<gene>
    <name evidence="4" type="ORF">A7A08_02237</name>
</gene>
<dbReference type="Gene3D" id="3.40.50.12710">
    <property type="match status" value="1"/>
</dbReference>
<dbReference type="SUPFAM" id="SSF53335">
    <property type="entry name" value="S-adenosyl-L-methionine-dependent methyltransferases"/>
    <property type="match status" value="1"/>
</dbReference>
<dbReference type="PATRIC" id="fig|1177755.3.peg.2250"/>
<dbReference type="GO" id="GO:0032259">
    <property type="term" value="P:methylation"/>
    <property type="evidence" value="ECO:0007669"/>
    <property type="project" value="UniProtKB-KW"/>
</dbReference>
<organism evidence="4 5">
    <name type="scientific">Methyloligella halotolerans</name>
    <dbReference type="NCBI Taxonomy" id="1177755"/>
    <lineage>
        <taxon>Bacteria</taxon>
        <taxon>Pseudomonadati</taxon>
        <taxon>Pseudomonadota</taxon>
        <taxon>Alphaproteobacteria</taxon>
        <taxon>Hyphomicrobiales</taxon>
        <taxon>Hyphomicrobiaceae</taxon>
        <taxon>Methyloligella</taxon>
    </lineage>
</organism>
<comment type="caution">
    <text evidence="4">The sequence shown here is derived from an EMBL/GenBank/DDBJ whole genome shotgun (WGS) entry which is preliminary data.</text>
</comment>
<evidence type="ECO:0000313" key="5">
    <source>
        <dbReference type="Proteomes" id="UP000095087"/>
    </source>
</evidence>
<evidence type="ECO:0000313" key="4">
    <source>
        <dbReference type="EMBL" id="ODA66940.1"/>
    </source>
</evidence>
<sequence>MKARMPPEQQAGPLAVSLADRIAKDGPLTVAAYMEACLTDPDAGYYATRQPLGAHGDFITAPEISQIFGELIGLWTIATWQALGQPERITVVELGPGRGTLLRDALRSWRNFPDFRRRIALALVERGEALKSLQAETLAPEAERSPPVGLAWYESFENVPNGPLIVIANEFLDALPIRQFVRRGDAWHERLVTRTDGGKLAFTETDAPIRAVAELDRFADAREGAIAEIRPGAAALVSELAARAETGPIAALFVDYGPEAFGPGDTLQAVSAHGFTDPLADPGAADLTAHVDFGALARQAATEGLSAYGPMPQGEFLLKLGLAQRQEQLMKTATPDQRSMLASGANRLIDPQQMGVLFKAFVLTGSAPGSDRGGRTRPPPPPFTSQS</sequence>
<dbReference type="Proteomes" id="UP000095087">
    <property type="component" value="Unassembled WGS sequence"/>
</dbReference>
<name>A0A1E2RXS0_9HYPH</name>
<evidence type="ECO:0008006" key="6">
    <source>
        <dbReference type="Google" id="ProtNLM"/>
    </source>
</evidence>
<proteinExistence type="predicted"/>
<protein>
    <recommendedName>
        <fullName evidence="6">S-adenosyl-L-methionine-dependent methyltransferase</fullName>
    </recommendedName>
</protein>
<accession>A0A1E2RXS0</accession>
<evidence type="ECO:0000256" key="1">
    <source>
        <dbReference type="ARBA" id="ARBA00022603"/>
    </source>
</evidence>
<keyword evidence="1" id="KW-0489">Methyltransferase</keyword>
<dbReference type="InterPro" id="IPR029063">
    <property type="entry name" value="SAM-dependent_MTases_sf"/>
</dbReference>